<dbReference type="OrthoDB" id="1274115at2759"/>
<organism evidence="1 2">
    <name type="scientific">Guyanagaster necrorhizus</name>
    <dbReference type="NCBI Taxonomy" id="856835"/>
    <lineage>
        <taxon>Eukaryota</taxon>
        <taxon>Fungi</taxon>
        <taxon>Dikarya</taxon>
        <taxon>Basidiomycota</taxon>
        <taxon>Agaricomycotina</taxon>
        <taxon>Agaricomycetes</taxon>
        <taxon>Agaricomycetidae</taxon>
        <taxon>Agaricales</taxon>
        <taxon>Marasmiineae</taxon>
        <taxon>Physalacriaceae</taxon>
        <taxon>Guyanagaster</taxon>
    </lineage>
</organism>
<dbReference type="GeneID" id="66108140"/>
<proteinExistence type="predicted"/>
<reference evidence="1" key="1">
    <citation type="submission" date="2020-11" db="EMBL/GenBank/DDBJ databases">
        <title>Adaptations for nitrogen fixation in a non-lichenized fungal sporocarp promotes dispersal by wood-feeding termites.</title>
        <authorList>
            <consortium name="DOE Joint Genome Institute"/>
            <person name="Koch R.A."/>
            <person name="Yoon G."/>
            <person name="Arayal U."/>
            <person name="Lail K."/>
            <person name="Amirebrahimi M."/>
            <person name="Labutti K."/>
            <person name="Lipzen A."/>
            <person name="Riley R."/>
            <person name="Barry K."/>
            <person name="Henrissat B."/>
            <person name="Grigoriev I.V."/>
            <person name="Herr J.R."/>
            <person name="Aime M.C."/>
        </authorList>
    </citation>
    <scope>NUCLEOTIDE SEQUENCE</scope>
    <source>
        <strain evidence="1">MCA 3950</strain>
    </source>
</reference>
<keyword evidence="2" id="KW-1185">Reference proteome</keyword>
<comment type="caution">
    <text evidence="1">The sequence shown here is derived from an EMBL/GenBank/DDBJ whole genome shotgun (WGS) entry which is preliminary data.</text>
</comment>
<name>A0A9P8AVH0_9AGAR</name>
<evidence type="ECO:0000313" key="1">
    <source>
        <dbReference type="EMBL" id="KAG7447907.1"/>
    </source>
</evidence>
<dbReference type="EMBL" id="MU250530">
    <property type="protein sequence ID" value="KAG7447907.1"/>
    <property type="molecule type" value="Genomic_DNA"/>
</dbReference>
<gene>
    <name evidence="1" type="ORF">BT62DRAFT_930005</name>
</gene>
<evidence type="ECO:0000313" key="2">
    <source>
        <dbReference type="Proteomes" id="UP000812287"/>
    </source>
</evidence>
<dbReference type="RefSeq" id="XP_043041407.1">
    <property type="nucleotide sequence ID" value="XM_043185843.1"/>
</dbReference>
<dbReference type="AlphaFoldDB" id="A0A9P8AVH0"/>
<protein>
    <submittedName>
        <fullName evidence="1">Uncharacterized protein</fullName>
    </submittedName>
</protein>
<dbReference type="Proteomes" id="UP000812287">
    <property type="component" value="Unassembled WGS sequence"/>
</dbReference>
<sequence length="75" mass="8810">MNAPTEAFMKELDPTWNIKPTLIEAGYYQTDAMKLTIFKVHAHLIRLSKEWLFVKRLSTSTRRTPFLSDVTLIRK</sequence>
<accession>A0A9P8AVH0</accession>